<dbReference type="Proteomes" id="UP000237105">
    <property type="component" value="Unassembled WGS sequence"/>
</dbReference>
<organism evidence="2 3">
    <name type="scientific">Parasponia andersonii</name>
    <name type="common">Sponia andersonii</name>
    <dbReference type="NCBI Taxonomy" id="3476"/>
    <lineage>
        <taxon>Eukaryota</taxon>
        <taxon>Viridiplantae</taxon>
        <taxon>Streptophyta</taxon>
        <taxon>Embryophyta</taxon>
        <taxon>Tracheophyta</taxon>
        <taxon>Spermatophyta</taxon>
        <taxon>Magnoliopsida</taxon>
        <taxon>eudicotyledons</taxon>
        <taxon>Gunneridae</taxon>
        <taxon>Pentapetalae</taxon>
        <taxon>rosids</taxon>
        <taxon>fabids</taxon>
        <taxon>Rosales</taxon>
        <taxon>Cannabaceae</taxon>
        <taxon>Parasponia</taxon>
    </lineage>
</organism>
<accession>A0A2P5D262</accession>
<dbReference type="EMBL" id="JXTB01000072">
    <property type="protein sequence ID" value="PON67373.1"/>
    <property type="molecule type" value="Genomic_DNA"/>
</dbReference>
<feature type="chain" id="PRO_5015176377" evidence="1">
    <location>
        <begin position="21"/>
        <end position="108"/>
    </location>
</feature>
<dbReference type="OrthoDB" id="10481821at2759"/>
<evidence type="ECO:0000313" key="3">
    <source>
        <dbReference type="Proteomes" id="UP000237105"/>
    </source>
</evidence>
<proteinExistence type="predicted"/>
<protein>
    <submittedName>
        <fullName evidence="2">Uncharacterized protein</fullName>
    </submittedName>
</protein>
<feature type="signal peptide" evidence="1">
    <location>
        <begin position="1"/>
        <end position="20"/>
    </location>
</feature>
<dbReference type="AlphaFoldDB" id="A0A2P5D262"/>
<keyword evidence="1" id="KW-0732">Signal</keyword>
<comment type="caution">
    <text evidence="2">The sequence shown here is derived from an EMBL/GenBank/DDBJ whole genome shotgun (WGS) entry which is preliminary data.</text>
</comment>
<gene>
    <name evidence="2" type="ORF">PanWU01x14_103540</name>
</gene>
<evidence type="ECO:0000313" key="2">
    <source>
        <dbReference type="EMBL" id="PON67373.1"/>
    </source>
</evidence>
<reference evidence="3" key="1">
    <citation type="submission" date="2016-06" db="EMBL/GenBank/DDBJ databases">
        <title>Parallel loss of symbiosis genes in relatives of nitrogen-fixing non-legume Parasponia.</title>
        <authorList>
            <person name="Van Velzen R."/>
            <person name="Holmer R."/>
            <person name="Bu F."/>
            <person name="Rutten L."/>
            <person name="Van Zeijl A."/>
            <person name="Liu W."/>
            <person name="Santuari L."/>
            <person name="Cao Q."/>
            <person name="Sharma T."/>
            <person name="Shen D."/>
            <person name="Roswanjaya Y."/>
            <person name="Wardhani T."/>
            <person name="Kalhor M.S."/>
            <person name="Jansen J."/>
            <person name="Van den Hoogen J."/>
            <person name="Gungor B."/>
            <person name="Hartog M."/>
            <person name="Hontelez J."/>
            <person name="Verver J."/>
            <person name="Yang W.-C."/>
            <person name="Schijlen E."/>
            <person name="Repin R."/>
            <person name="Schilthuizen M."/>
            <person name="Schranz E."/>
            <person name="Heidstra R."/>
            <person name="Miyata K."/>
            <person name="Fedorova E."/>
            <person name="Kohlen W."/>
            <person name="Bisseling T."/>
            <person name="Smit S."/>
            <person name="Geurts R."/>
        </authorList>
    </citation>
    <scope>NUCLEOTIDE SEQUENCE [LARGE SCALE GENOMIC DNA]</scope>
    <source>
        <strain evidence="3">cv. WU1-14</strain>
    </source>
</reference>
<keyword evidence="3" id="KW-1185">Reference proteome</keyword>
<name>A0A2P5D262_PARAD</name>
<evidence type="ECO:0000256" key="1">
    <source>
        <dbReference type="SAM" id="SignalP"/>
    </source>
</evidence>
<sequence>MAACLETTLISVFLAQYALSQITFGVVPIDDHLKPQVVMEFIRVEQKTLRILVSFLLGGQARVIVDRIMTVSHSDYISMESTGDCAIPDCKCWTWGYCQVGIEDEVKP</sequence>